<evidence type="ECO:0000256" key="1">
    <source>
        <dbReference type="SAM" id="MobiDB-lite"/>
    </source>
</evidence>
<keyword evidence="2" id="KW-0732">Signal</keyword>
<feature type="chain" id="PRO_5032564816" evidence="2">
    <location>
        <begin position="21"/>
        <end position="216"/>
    </location>
</feature>
<feature type="region of interest" description="Disordered" evidence="1">
    <location>
        <begin position="44"/>
        <end position="139"/>
    </location>
</feature>
<reference evidence="3" key="1">
    <citation type="submission" date="2020-08" db="EMBL/GenBank/DDBJ databases">
        <title>Genome sequencing and assembly of the red palm weevil Rhynchophorus ferrugineus.</title>
        <authorList>
            <person name="Dias G.B."/>
            <person name="Bergman C.M."/>
            <person name="Manee M."/>
        </authorList>
    </citation>
    <scope>NUCLEOTIDE SEQUENCE</scope>
    <source>
        <strain evidence="3">AA-2017</strain>
        <tissue evidence="3">Whole larva</tissue>
    </source>
</reference>
<comment type="caution">
    <text evidence="3">The sequence shown here is derived from an EMBL/GenBank/DDBJ whole genome shotgun (WGS) entry which is preliminary data.</text>
</comment>
<evidence type="ECO:0000313" key="3">
    <source>
        <dbReference type="EMBL" id="KAF7279958.1"/>
    </source>
</evidence>
<gene>
    <name evidence="3" type="ORF">GWI33_006524</name>
</gene>
<dbReference type="OrthoDB" id="10627285at2759"/>
<accession>A0A834MDN6</accession>
<organism evidence="3 4">
    <name type="scientific">Rhynchophorus ferrugineus</name>
    <name type="common">Red palm weevil</name>
    <name type="synonym">Curculio ferrugineus</name>
    <dbReference type="NCBI Taxonomy" id="354439"/>
    <lineage>
        <taxon>Eukaryota</taxon>
        <taxon>Metazoa</taxon>
        <taxon>Ecdysozoa</taxon>
        <taxon>Arthropoda</taxon>
        <taxon>Hexapoda</taxon>
        <taxon>Insecta</taxon>
        <taxon>Pterygota</taxon>
        <taxon>Neoptera</taxon>
        <taxon>Endopterygota</taxon>
        <taxon>Coleoptera</taxon>
        <taxon>Polyphaga</taxon>
        <taxon>Cucujiformia</taxon>
        <taxon>Curculionidae</taxon>
        <taxon>Dryophthorinae</taxon>
        <taxon>Rhynchophorus</taxon>
    </lineage>
</organism>
<dbReference type="AlphaFoldDB" id="A0A834MDN6"/>
<name>A0A834MDN6_RHYFE</name>
<feature type="signal peptide" evidence="2">
    <location>
        <begin position="1"/>
        <end position="20"/>
    </location>
</feature>
<evidence type="ECO:0000256" key="2">
    <source>
        <dbReference type="SAM" id="SignalP"/>
    </source>
</evidence>
<feature type="compositionally biased region" description="Basic and acidic residues" evidence="1">
    <location>
        <begin position="130"/>
        <end position="139"/>
    </location>
</feature>
<protein>
    <submittedName>
        <fullName evidence="3">Uncharacterized protein</fullName>
    </submittedName>
</protein>
<dbReference type="Proteomes" id="UP000625711">
    <property type="component" value="Unassembled WGS sequence"/>
</dbReference>
<evidence type="ECO:0000313" key="4">
    <source>
        <dbReference type="Proteomes" id="UP000625711"/>
    </source>
</evidence>
<keyword evidence="4" id="KW-1185">Reference proteome</keyword>
<sequence>MLLITIIFSVCLATPSYVFAVPYEYSYYVSLPGHYQSLQVRDGYATTNNNNNNNPNSIQNPQPDDGPIFRRGKTVDEDSDTPNDDRLNIHDEELDPLFNVGPKFGTRIQPLQPRRPEARRGSNSTNVDGDGNKRDREEITTETPCDFCGVDRVNPMDSIDGKDTDPESETVEARNIGGKIDPSFVVPNSVATPANTVVPGYPLKSPFVRYYVLSSL</sequence>
<dbReference type="EMBL" id="JAACXV010000328">
    <property type="protein sequence ID" value="KAF7279958.1"/>
    <property type="molecule type" value="Genomic_DNA"/>
</dbReference>
<proteinExistence type="predicted"/>